<evidence type="ECO:0000256" key="3">
    <source>
        <dbReference type="ARBA" id="ARBA00022898"/>
    </source>
</evidence>
<evidence type="ECO:0000256" key="6">
    <source>
        <dbReference type="PIRSR" id="PIRSR600821-50"/>
    </source>
</evidence>
<dbReference type="eggNOG" id="COG0787">
    <property type="taxonomic scope" value="Bacteria"/>
</dbReference>
<comment type="function">
    <text evidence="5">Catalyzes the interconversion of L-alanine and D-alanine. May also act on other amino acids.</text>
</comment>
<evidence type="ECO:0000259" key="8">
    <source>
        <dbReference type="SMART" id="SM01005"/>
    </source>
</evidence>
<reference evidence="10" key="1">
    <citation type="submission" date="2012-06" db="EMBL/GenBank/DDBJ databases">
        <title>The complete genome of Flexibacter litoralis DSM 6794.</title>
        <authorList>
            <person name="Lucas S."/>
            <person name="Copeland A."/>
            <person name="Lapidus A."/>
            <person name="Glavina del Rio T."/>
            <person name="Dalin E."/>
            <person name="Tice H."/>
            <person name="Bruce D."/>
            <person name="Goodwin L."/>
            <person name="Pitluck S."/>
            <person name="Peters L."/>
            <person name="Ovchinnikova G."/>
            <person name="Lu M."/>
            <person name="Kyrpides N."/>
            <person name="Mavromatis K."/>
            <person name="Ivanova N."/>
            <person name="Brettin T."/>
            <person name="Detter J.C."/>
            <person name="Han C."/>
            <person name="Larimer F."/>
            <person name="Land M."/>
            <person name="Hauser L."/>
            <person name="Markowitz V."/>
            <person name="Cheng J.-F."/>
            <person name="Hugenholtz P."/>
            <person name="Woyke T."/>
            <person name="Wu D."/>
            <person name="Spring S."/>
            <person name="Lang E."/>
            <person name="Kopitz M."/>
            <person name="Brambilla E."/>
            <person name="Klenk H.-P."/>
            <person name="Eisen J.A."/>
        </authorList>
    </citation>
    <scope>NUCLEOTIDE SEQUENCE [LARGE SCALE GENOMIC DNA]</scope>
    <source>
        <strain evidence="10">ATCC 23117 / DSM 6794 / NBRC 15988 / NCIMB 1366 / Sio-4</strain>
    </source>
</reference>
<evidence type="ECO:0000256" key="1">
    <source>
        <dbReference type="ARBA" id="ARBA00000316"/>
    </source>
</evidence>
<protein>
    <recommendedName>
        <fullName evidence="5">Alanine racemase</fullName>
        <ecNumber evidence="5">5.1.1.1</ecNumber>
    </recommendedName>
</protein>
<dbReference type="InterPro" id="IPR036565">
    <property type="entry name" value="Mur-like_cat_sf"/>
</dbReference>
<dbReference type="GO" id="GO:0030170">
    <property type="term" value="F:pyridoxal phosphate binding"/>
    <property type="evidence" value="ECO:0007669"/>
    <property type="project" value="UniProtKB-UniRule"/>
</dbReference>
<dbReference type="PANTHER" id="PTHR30511:SF0">
    <property type="entry name" value="ALANINE RACEMASE, CATABOLIC-RELATED"/>
    <property type="match status" value="1"/>
</dbReference>
<dbReference type="EMBL" id="CP003345">
    <property type="protein sequence ID" value="AFM03944.1"/>
    <property type="molecule type" value="Genomic_DNA"/>
</dbReference>
<dbReference type="OrthoDB" id="9801978at2"/>
<dbReference type="CDD" id="cd00430">
    <property type="entry name" value="PLPDE_III_AR"/>
    <property type="match status" value="1"/>
</dbReference>
<feature type="active site" description="Proton acceptor; specific for L-alanine" evidence="5">
    <location>
        <position position="745"/>
    </location>
</feature>
<dbReference type="InterPro" id="IPR035911">
    <property type="entry name" value="MurE/MurF_N"/>
</dbReference>
<dbReference type="GO" id="GO:0016881">
    <property type="term" value="F:acid-amino acid ligase activity"/>
    <property type="evidence" value="ECO:0007669"/>
    <property type="project" value="InterPro"/>
</dbReference>
<comment type="cofactor">
    <cofactor evidence="2 5 6">
        <name>pyridoxal 5'-phosphate</name>
        <dbReference type="ChEBI" id="CHEBI:597326"/>
    </cofactor>
</comment>
<gene>
    <name evidence="9" type="ordered locus">Fleli_1522</name>
</gene>
<dbReference type="InterPro" id="IPR000713">
    <property type="entry name" value="Mur_ligase_N"/>
</dbReference>
<evidence type="ECO:0000313" key="10">
    <source>
        <dbReference type="Proteomes" id="UP000006054"/>
    </source>
</evidence>
<dbReference type="Gene3D" id="3.40.1190.10">
    <property type="entry name" value="Mur-like, catalytic domain"/>
    <property type="match status" value="1"/>
</dbReference>
<dbReference type="InterPro" id="IPR009006">
    <property type="entry name" value="Ala_racemase/Decarboxylase_C"/>
</dbReference>
<dbReference type="HAMAP" id="MF_01201">
    <property type="entry name" value="Ala_racemase"/>
    <property type="match status" value="1"/>
</dbReference>
<dbReference type="InterPro" id="IPR036615">
    <property type="entry name" value="Mur_ligase_C_dom_sf"/>
</dbReference>
<dbReference type="Pfam" id="PF01168">
    <property type="entry name" value="Ala_racemase_N"/>
    <property type="match status" value="1"/>
</dbReference>
<dbReference type="PRINTS" id="PR00992">
    <property type="entry name" value="ALARACEMASE"/>
</dbReference>
<dbReference type="InterPro" id="IPR000821">
    <property type="entry name" value="Ala_racemase"/>
</dbReference>
<dbReference type="Pfam" id="PF01225">
    <property type="entry name" value="Mur_ligase"/>
    <property type="match status" value="1"/>
</dbReference>
<feature type="binding site" evidence="5 7">
    <location>
        <position position="616"/>
    </location>
    <ligand>
        <name>substrate</name>
    </ligand>
</feature>
<dbReference type="GO" id="GO:0030632">
    <property type="term" value="P:D-alanine biosynthetic process"/>
    <property type="evidence" value="ECO:0007669"/>
    <property type="project" value="UniProtKB-UniRule"/>
</dbReference>
<sequence>MSISSLITRANYITDYYKEFRYKQLLTDSRKLAIPHDTIFFAIKGQRHDGHNFIKKLYDKGVRYFIIEDEEAALRNFKNAQEAEGAQLLLVKNSIRALQELAAHHRKQFKLPVIGITGSNGKTIIKEWLSELLADSFQIIKSPKSYNSQIGVPLSVWELSEEHTLAIFEAGISQPHEMEYLEPIIQPNIGIFTNLGSAHDEGFKDRLEKATEKAKLFENCKYLISRDIYSAVNTAILHLKERKGDPHFFGWTTQDVSIYPSAVDMRYLDPNVGGVNVGLYDPHTNQKLNFYLPFSNPAHVENCLHCIVTMLLFEYKEKEIQEKINKLKAVEMRLELKQGIFNCSLIDDTYNNDFGGLQVALDFLLQQSNKPKRTVILSDMPEENQKGLYEKIFQLCAKKGVGRVIAIGENIKRTLLPDTETLIDVKFFTTTEDFLGDFADGDIRFGNEAILIKGARKFEFEKIVEALELKVHGTKLEINLNSLAHNLDYFRSLISPRTRIMAMVKAFGYGSGSNFEIAHLLQYHRVDYLAVAYVDEGIALRNEGIRTPIMVMNPSIDSFEKMYVHKLEPEIYSVATLKRYVEYAKEKAYHLNLAEFGADIKDVFKIHLKLDTGMNRLGFATSDLPILLSLIKAVGESLEVASVFTHLAAADDNQMDDFSSQQIKEFEEWAAELEQQLGYSFLRHAVNSAGIIRFKNAHFEMVRLGLGLYGIDSSKKAQEYLLPISSLKATISQIKVVHPNESIGYSRKGKVERISKIATIAIGYADGYDRRFGNGVGKVYLHGELAPTIGNICMDMCMVDVTEIEDAKEGDEVIIFGEYPTVTDLANTIGTIPYEILTNVSERVKRIFYAD</sequence>
<proteinExistence type="inferred from homology"/>
<dbReference type="PANTHER" id="PTHR30511">
    <property type="entry name" value="ALANINE RACEMASE"/>
    <property type="match status" value="1"/>
</dbReference>
<evidence type="ECO:0000313" key="9">
    <source>
        <dbReference type="EMBL" id="AFM03944.1"/>
    </source>
</evidence>
<dbReference type="Pfam" id="PF00842">
    <property type="entry name" value="Ala_racemase_C"/>
    <property type="match status" value="1"/>
</dbReference>
<dbReference type="Pfam" id="PF08245">
    <property type="entry name" value="Mur_ligase_M"/>
    <property type="match status" value="1"/>
</dbReference>
<dbReference type="GO" id="GO:0005829">
    <property type="term" value="C:cytosol"/>
    <property type="evidence" value="ECO:0007669"/>
    <property type="project" value="TreeGrafter"/>
</dbReference>
<dbReference type="eggNOG" id="COG0770">
    <property type="taxonomic scope" value="Bacteria"/>
</dbReference>
<evidence type="ECO:0000256" key="2">
    <source>
        <dbReference type="ARBA" id="ARBA00001933"/>
    </source>
</evidence>
<dbReference type="FunFam" id="3.20.20.10:FF:000002">
    <property type="entry name" value="Alanine racemase"/>
    <property type="match status" value="1"/>
</dbReference>
<dbReference type="NCBIfam" id="TIGR00492">
    <property type="entry name" value="alr"/>
    <property type="match status" value="1"/>
</dbReference>
<dbReference type="AlphaFoldDB" id="I4AJ09"/>
<dbReference type="UniPathway" id="UPA00042">
    <property type="reaction ID" value="UER00497"/>
</dbReference>
<evidence type="ECO:0000256" key="5">
    <source>
        <dbReference type="HAMAP-Rule" id="MF_01201"/>
    </source>
</evidence>
<dbReference type="SMART" id="SM01005">
    <property type="entry name" value="Ala_racemase_C"/>
    <property type="match status" value="1"/>
</dbReference>
<dbReference type="EC" id="5.1.1.1" evidence="5"/>
<evidence type="ECO:0000256" key="7">
    <source>
        <dbReference type="PIRSR" id="PIRSR600821-52"/>
    </source>
</evidence>
<feature type="domain" description="Alanine racemase C-terminal" evidence="8">
    <location>
        <begin position="724"/>
        <end position="849"/>
    </location>
</feature>
<dbReference type="GO" id="GO:0008784">
    <property type="term" value="F:alanine racemase activity"/>
    <property type="evidence" value="ECO:0007669"/>
    <property type="project" value="UniProtKB-UniRule"/>
</dbReference>
<dbReference type="Gene3D" id="3.90.190.20">
    <property type="entry name" value="Mur ligase, C-terminal domain"/>
    <property type="match status" value="1"/>
</dbReference>
<evidence type="ECO:0000256" key="4">
    <source>
        <dbReference type="ARBA" id="ARBA00023235"/>
    </source>
</evidence>
<dbReference type="NCBIfam" id="NF008897">
    <property type="entry name" value="PRK11930.1"/>
    <property type="match status" value="1"/>
</dbReference>
<dbReference type="InterPro" id="IPR029066">
    <property type="entry name" value="PLP-binding_barrel"/>
</dbReference>
<feature type="modified residue" description="N6-(pyridoxal phosphate)lysine" evidence="5 6">
    <location>
        <position position="505"/>
    </location>
</feature>
<dbReference type="InterPro" id="IPR013221">
    <property type="entry name" value="Mur_ligase_cen"/>
</dbReference>
<comment type="catalytic activity">
    <reaction evidence="1 5">
        <text>L-alanine = D-alanine</text>
        <dbReference type="Rhea" id="RHEA:20249"/>
        <dbReference type="ChEBI" id="CHEBI:57416"/>
        <dbReference type="ChEBI" id="CHEBI:57972"/>
        <dbReference type="EC" id="5.1.1.1"/>
    </reaction>
</comment>
<dbReference type="SUPFAM" id="SSF53244">
    <property type="entry name" value="MurD-like peptide ligases, peptide-binding domain"/>
    <property type="match status" value="1"/>
</dbReference>
<keyword evidence="10" id="KW-1185">Reference proteome</keyword>
<dbReference type="PATRIC" id="fig|880071.3.peg.1503"/>
<keyword evidence="4 5" id="KW-0413">Isomerase</keyword>
<dbReference type="SUPFAM" id="SSF53623">
    <property type="entry name" value="MurD-like peptide ligases, catalytic domain"/>
    <property type="match status" value="1"/>
</dbReference>
<feature type="binding site" evidence="5 7">
    <location>
        <position position="794"/>
    </location>
    <ligand>
        <name>substrate</name>
    </ligand>
</feature>
<dbReference type="SUPFAM" id="SSF51419">
    <property type="entry name" value="PLP-binding barrel"/>
    <property type="match status" value="1"/>
</dbReference>
<dbReference type="Gene3D" id="2.40.37.10">
    <property type="entry name" value="Lyase, Ornithine Decarboxylase, Chain A, domain 1"/>
    <property type="match status" value="1"/>
</dbReference>
<accession>I4AJ09</accession>
<keyword evidence="3 5" id="KW-0663">Pyridoxal phosphate</keyword>
<organism evidence="9 10">
    <name type="scientific">Bernardetia litoralis (strain ATCC 23117 / DSM 6794 / NBRC 15988 / NCIMB 1366 / Fx l1 / Sio-4)</name>
    <name type="common">Flexibacter litoralis</name>
    <dbReference type="NCBI Taxonomy" id="880071"/>
    <lineage>
        <taxon>Bacteria</taxon>
        <taxon>Pseudomonadati</taxon>
        <taxon>Bacteroidota</taxon>
        <taxon>Cytophagia</taxon>
        <taxon>Cytophagales</taxon>
        <taxon>Bernardetiaceae</taxon>
        <taxon>Bernardetia</taxon>
    </lineage>
</organism>
<dbReference type="Gene3D" id="3.20.20.10">
    <property type="entry name" value="Alanine racemase"/>
    <property type="match status" value="1"/>
</dbReference>
<dbReference type="InterPro" id="IPR001608">
    <property type="entry name" value="Ala_racemase_N"/>
</dbReference>
<dbReference type="SUPFAM" id="SSF50621">
    <property type="entry name" value="Alanine racemase C-terminal domain-like"/>
    <property type="match status" value="1"/>
</dbReference>
<comment type="pathway">
    <text evidence="5">Amino-acid biosynthesis; D-alanine biosynthesis; D-alanine from L-alanine: step 1/1.</text>
</comment>
<dbReference type="Proteomes" id="UP000006054">
    <property type="component" value="Chromosome"/>
</dbReference>
<name>I4AJ09_BERLS</name>
<dbReference type="KEGG" id="fli:Fleli_1522"/>
<dbReference type="HOGENOM" id="CLU_372082_0_0_10"/>
<dbReference type="RefSeq" id="WP_014797401.1">
    <property type="nucleotide sequence ID" value="NC_018018.1"/>
</dbReference>
<dbReference type="InterPro" id="IPR011079">
    <property type="entry name" value="Ala_racemase_C"/>
</dbReference>
<dbReference type="SUPFAM" id="SSF63418">
    <property type="entry name" value="MurE/MurF N-terminal domain"/>
    <property type="match status" value="1"/>
</dbReference>
<dbReference type="STRING" id="880071.Fleli_1522"/>
<comment type="similarity">
    <text evidence="5">Belongs to the alanine racemase family.</text>
</comment>
<dbReference type="GO" id="GO:0005524">
    <property type="term" value="F:ATP binding"/>
    <property type="evidence" value="ECO:0007669"/>
    <property type="project" value="InterPro"/>
</dbReference>
<dbReference type="Gene3D" id="3.40.1390.10">
    <property type="entry name" value="MurE/MurF, N-terminal domain"/>
    <property type="match status" value="1"/>
</dbReference>
<feature type="active site" description="Proton acceptor; specific for D-alanine" evidence="5">
    <location>
        <position position="505"/>
    </location>
</feature>